<dbReference type="RefSeq" id="WP_213348400.1">
    <property type="nucleotide sequence ID" value="NZ_JAEDAM010000008.1"/>
</dbReference>
<name>A0ABS5QKE0_9BACT</name>
<reference evidence="2 3" key="1">
    <citation type="journal article" date="2021" name="Nat. Commun.">
        <title>Reductive evolution and unique predatory mode in the CPR bacterium Vampirococcus lugosii.</title>
        <authorList>
            <person name="Moreira D."/>
            <person name="Zivanovic Y."/>
            <person name="Lopez-Archilla A.I."/>
            <person name="Iniesto M."/>
            <person name="Lopez-Garcia P."/>
        </authorList>
    </citation>
    <scope>NUCLEOTIDE SEQUENCE [LARGE SCALE GENOMIC DNA]</scope>
    <source>
        <strain evidence="2">Chiprana</strain>
    </source>
</reference>
<feature type="transmembrane region" description="Helical" evidence="1">
    <location>
        <begin position="340"/>
        <end position="358"/>
    </location>
</feature>
<feature type="transmembrane region" description="Helical" evidence="1">
    <location>
        <begin position="301"/>
        <end position="319"/>
    </location>
</feature>
<evidence type="ECO:0008006" key="4">
    <source>
        <dbReference type="Google" id="ProtNLM"/>
    </source>
</evidence>
<protein>
    <recommendedName>
        <fullName evidence="4">Glycosyltransferase RgtA/B/C/D-like domain-containing protein</fullName>
    </recommendedName>
</protein>
<feature type="transmembrane region" description="Helical" evidence="1">
    <location>
        <begin position="250"/>
        <end position="268"/>
    </location>
</feature>
<dbReference type="EMBL" id="JAEDAM010000008">
    <property type="protein sequence ID" value="MBS8121653.1"/>
    <property type="molecule type" value="Genomic_DNA"/>
</dbReference>
<keyword evidence="1" id="KW-0472">Membrane</keyword>
<proteinExistence type="predicted"/>
<feature type="transmembrane region" description="Helical" evidence="1">
    <location>
        <begin position="444"/>
        <end position="464"/>
    </location>
</feature>
<feature type="transmembrane region" description="Helical" evidence="1">
    <location>
        <begin position="54"/>
        <end position="71"/>
    </location>
</feature>
<gene>
    <name evidence="2" type="ORF">VAMP_12n360</name>
</gene>
<evidence type="ECO:0000313" key="3">
    <source>
        <dbReference type="Proteomes" id="UP000680365"/>
    </source>
</evidence>
<keyword evidence="3" id="KW-1185">Reference proteome</keyword>
<comment type="caution">
    <text evidence="2">The sequence shown here is derived from an EMBL/GenBank/DDBJ whole genome shotgun (WGS) entry which is preliminary data.</text>
</comment>
<feature type="transmembrane region" description="Helical" evidence="1">
    <location>
        <begin position="125"/>
        <end position="147"/>
    </location>
</feature>
<sequence length="627" mass="73472">MQNNITKFTNLLSIIFLTCLGLLAFHSIFGQAIFGFDLTSYSFGESILNLLKNLQYPLVILAISVGALLFYSNREKIESIEEEQENEFLEEERKKSEFGSKFPVISRIPLINWIVKWMYKEGWKYSLGLVGILVLAFILRYINLTILDPYSDEPAHLIAGYNLLQNGFAEYTRALLVSYSVAFFYWLGNASSFYEYLYWGRLPGIIFSSLTIIPLYFLAKKINKPIAIITISLWAISPWSIGVAKSIREYAFYPFFVLIFILICIKFFENIFKGIFNKTTIFSGGFILSFLYYVLKIDTLSTLKISLLIFVSILGFFIIKNYKKVFNFIKNIKSNKIIASIFYISILLLFGYIIYYVLGSSHVNFALEFNKNYFNIFLDGNISSPIHWWNGLEGYKYISYFLIFGAVLYSIYYKKYYLLFILTIFIILIFFYTFLFDRYYKPRYIFYVLPFFTILISTGVYGFYSFVKSAIFKGGLCKKYISTAIILIFILSIIKPTNTLYPITSDEHGYVKTTNEYHDRLKNAIKLLENRIEENDVFINTIMSSTLELAFGVDENNRYRYSYKDEDRFKKVDEIIANNNQGFIILDGRRNGYWAEGYPKDEGFYSNDTWVKVLMNKDGIQIYRWKY</sequence>
<organism evidence="2 3">
    <name type="scientific">Candidatus Vampirococcus lugosii</name>
    <dbReference type="NCBI Taxonomy" id="2789015"/>
    <lineage>
        <taxon>Bacteria</taxon>
        <taxon>Candidatus Absconditibacteriota</taxon>
        <taxon>Vampirococcus</taxon>
    </lineage>
</organism>
<feature type="transmembrane region" description="Helical" evidence="1">
    <location>
        <begin position="416"/>
        <end position="432"/>
    </location>
</feature>
<evidence type="ECO:0000256" key="1">
    <source>
        <dbReference type="SAM" id="Phobius"/>
    </source>
</evidence>
<dbReference type="Proteomes" id="UP000680365">
    <property type="component" value="Unassembled WGS sequence"/>
</dbReference>
<evidence type="ECO:0000313" key="2">
    <source>
        <dbReference type="EMBL" id="MBS8121653.1"/>
    </source>
</evidence>
<feature type="transmembrane region" description="Helical" evidence="1">
    <location>
        <begin position="198"/>
        <end position="219"/>
    </location>
</feature>
<keyword evidence="1" id="KW-1133">Transmembrane helix</keyword>
<accession>A0ABS5QKE0</accession>
<feature type="transmembrane region" description="Helical" evidence="1">
    <location>
        <begin position="226"/>
        <end position="244"/>
    </location>
</feature>
<keyword evidence="1" id="KW-0812">Transmembrane</keyword>
<feature type="transmembrane region" description="Helical" evidence="1">
    <location>
        <begin position="168"/>
        <end position="186"/>
    </location>
</feature>
<feature type="transmembrane region" description="Helical" evidence="1">
    <location>
        <begin position="394"/>
        <end position="411"/>
    </location>
</feature>
<feature type="transmembrane region" description="Helical" evidence="1">
    <location>
        <begin position="476"/>
        <end position="494"/>
    </location>
</feature>